<comment type="caution">
    <text evidence="1">The sequence shown here is derived from an EMBL/GenBank/DDBJ whole genome shotgun (WGS) entry which is preliminary data.</text>
</comment>
<dbReference type="InParanoid" id="A0A409YJG9"/>
<evidence type="ECO:0000313" key="2">
    <source>
        <dbReference type="Proteomes" id="UP000284842"/>
    </source>
</evidence>
<evidence type="ECO:0000313" key="1">
    <source>
        <dbReference type="EMBL" id="PPR03142.1"/>
    </source>
</evidence>
<reference evidence="1 2" key="1">
    <citation type="journal article" date="2018" name="Evol. Lett.">
        <title>Horizontal gene cluster transfer increased hallucinogenic mushroom diversity.</title>
        <authorList>
            <person name="Reynolds H.T."/>
            <person name="Vijayakumar V."/>
            <person name="Gluck-Thaler E."/>
            <person name="Korotkin H.B."/>
            <person name="Matheny P.B."/>
            <person name="Slot J.C."/>
        </authorList>
    </citation>
    <scope>NUCLEOTIDE SEQUENCE [LARGE SCALE GENOMIC DNA]</scope>
    <source>
        <strain evidence="1 2">2629</strain>
    </source>
</reference>
<proteinExistence type="predicted"/>
<sequence>IVFRRVRCVVSFRVTPIHCTHYGLDSSIINSLIMGRNKYFITSEMTYLKLRADGRNWVDYKYETIIHMCAQGVRDHLFGLVSPPEELVVHKNELYKASDTKFEVPLDRHDEATKTILEMNNEYWKGEGVGTLILIKTVPREVYVFVRNKPTLCERWKALCELHHDERLGCGFYDP</sequence>
<dbReference type="AlphaFoldDB" id="A0A409YJG9"/>
<protein>
    <submittedName>
        <fullName evidence="1">Uncharacterized protein</fullName>
    </submittedName>
</protein>
<feature type="non-terminal residue" evidence="1">
    <location>
        <position position="1"/>
    </location>
</feature>
<dbReference type="EMBL" id="NHTK01001097">
    <property type="protein sequence ID" value="PPR03142.1"/>
    <property type="molecule type" value="Genomic_DNA"/>
</dbReference>
<name>A0A409YJG9_9AGAR</name>
<dbReference type="OrthoDB" id="2692435at2759"/>
<accession>A0A409YJG9</accession>
<organism evidence="1 2">
    <name type="scientific">Panaeolus cyanescens</name>
    <dbReference type="NCBI Taxonomy" id="181874"/>
    <lineage>
        <taxon>Eukaryota</taxon>
        <taxon>Fungi</taxon>
        <taxon>Dikarya</taxon>
        <taxon>Basidiomycota</taxon>
        <taxon>Agaricomycotina</taxon>
        <taxon>Agaricomycetes</taxon>
        <taxon>Agaricomycetidae</taxon>
        <taxon>Agaricales</taxon>
        <taxon>Agaricineae</taxon>
        <taxon>Galeropsidaceae</taxon>
        <taxon>Panaeolus</taxon>
    </lineage>
</organism>
<dbReference type="Proteomes" id="UP000284842">
    <property type="component" value="Unassembled WGS sequence"/>
</dbReference>
<gene>
    <name evidence="1" type="ORF">CVT24_012761</name>
</gene>
<keyword evidence="2" id="KW-1185">Reference proteome</keyword>